<proteinExistence type="predicted"/>
<keyword evidence="1" id="KW-0238">DNA-binding</keyword>
<comment type="caution">
    <text evidence="3">The sequence shown here is derived from an EMBL/GenBank/DDBJ whole genome shotgun (WGS) entry which is preliminary data.</text>
</comment>
<dbReference type="InterPro" id="IPR050863">
    <property type="entry name" value="CenT-Element_Derived"/>
</dbReference>
<dbReference type="PROSITE" id="PS51253">
    <property type="entry name" value="HTH_CENPB"/>
    <property type="match status" value="1"/>
</dbReference>
<dbReference type="AlphaFoldDB" id="A0A922SMR8"/>
<feature type="domain" description="HTH CENPB-type" evidence="2">
    <location>
        <begin position="40"/>
        <end position="117"/>
    </location>
</feature>
<dbReference type="GO" id="GO:0005634">
    <property type="term" value="C:nucleus"/>
    <property type="evidence" value="ECO:0007669"/>
    <property type="project" value="TreeGrafter"/>
</dbReference>
<dbReference type="Proteomes" id="UP000814243">
    <property type="component" value="Unassembled WGS sequence"/>
</dbReference>
<protein>
    <recommendedName>
        <fullName evidence="2">HTH CENPB-type domain-containing protein</fullName>
    </recommendedName>
</protein>
<name>A0A922SMR8_SPOEX</name>
<evidence type="ECO:0000259" key="2">
    <source>
        <dbReference type="PROSITE" id="PS51253"/>
    </source>
</evidence>
<sequence length="217" mass="24458">MENAVKMVERGILSTYATAARYKIPRRTLRNHLASGSTTRKLGRSAILTTEQEAGLVRRIIRLADVGMPLTSKMLRVQAFSFCKVKKIPNTFNDAKNVAGKKWLRLFLKRHPEIARRKAQMMNPARAQKLNKDIVSDHFSKYKSVLDRLGIEHKPESINDIDEKNCRISLHHQQEVLTAKGRKRVHQIANEHAESVTVVGCGNAIGSAIPPMILFKG</sequence>
<dbReference type="Pfam" id="PF03221">
    <property type="entry name" value="HTH_Tnp_Tc5"/>
    <property type="match status" value="1"/>
</dbReference>
<evidence type="ECO:0000313" key="4">
    <source>
        <dbReference type="Proteomes" id="UP000814243"/>
    </source>
</evidence>
<dbReference type="InterPro" id="IPR006600">
    <property type="entry name" value="HTH_CenpB_DNA-bd_dom"/>
</dbReference>
<evidence type="ECO:0000313" key="3">
    <source>
        <dbReference type="EMBL" id="KAH9642693.1"/>
    </source>
</evidence>
<reference evidence="3" key="1">
    <citation type="journal article" date="2021" name="G3 (Bethesda)">
        <title>Genome and transcriptome analysis of the beet armyworm Spodoptera exigua reveals targets for pest control. .</title>
        <authorList>
            <person name="Simon S."/>
            <person name="Breeschoten T."/>
            <person name="Jansen H.J."/>
            <person name="Dirks R.P."/>
            <person name="Schranz M.E."/>
            <person name="Ros V.I.D."/>
        </authorList>
    </citation>
    <scope>NUCLEOTIDE SEQUENCE</scope>
    <source>
        <strain evidence="3">TB_SE_WUR_2020</strain>
    </source>
</reference>
<organism evidence="3 4">
    <name type="scientific">Spodoptera exigua</name>
    <name type="common">Beet armyworm</name>
    <name type="synonym">Noctua fulgens</name>
    <dbReference type="NCBI Taxonomy" id="7107"/>
    <lineage>
        <taxon>Eukaryota</taxon>
        <taxon>Metazoa</taxon>
        <taxon>Ecdysozoa</taxon>
        <taxon>Arthropoda</taxon>
        <taxon>Hexapoda</taxon>
        <taxon>Insecta</taxon>
        <taxon>Pterygota</taxon>
        <taxon>Neoptera</taxon>
        <taxon>Endopterygota</taxon>
        <taxon>Lepidoptera</taxon>
        <taxon>Glossata</taxon>
        <taxon>Ditrysia</taxon>
        <taxon>Noctuoidea</taxon>
        <taxon>Noctuidae</taxon>
        <taxon>Amphipyrinae</taxon>
        <taxon>Spodoptera</taxon>
    </lineage>
</organism>
<dbReference type="PANTHER" id="PTHR19303">
    <property type="entry name" value="TRANSPOSON"/>
    <property type="match status" value="1"/>
</dbReference>
<accession>A0A922SMR8</accession>
<gene>
    <name evidence="3" type="ORF">HF086_014390</name>
</gene>
<dbReference type="GO" id="GO:0003677">
    <property type="term" value="F:DNA binding"/>
    <property type="evidence" value="ECO:0007669"/>
    <property type="project" value="UniProtKB-KW"/>
</dbReference>
<dbReference type="Gene3D" id="1.10.10.60">
    <property type="entry name" value="Homeodomain-like"/>
    <property type="match status" value="1"/>
</dbReference>
<dbReference type="PANTHER" id="PTHR19303:SF74">
    <property type="entry name" value="POGO TRANSPOSABLE ELEMENT WITH KRAB DOMAIN"/>
    <property type="match status" value="1"/>
</dbReference>
<dbReference type="EMBL" id="JACEFF010000180">
    <property type="protein sequence ID" value="KAH9642693.1"/>
    <property type="molecule type" value="Genomic_DNA"/>
</dbReference>
<evidence type="ECO:0000256" key="1">
    <source>
        <dbReference type="ARBA" id="ARBA00023125"/>
    </source>
</evidence>